<sequence>MTKQIIFRGGTGQAKMLRESLDNKIKLAAIFEQNKDIKSPFNDIDIYYGDEGFNTWYKKFFIENETYFAVAIGGDNGKDRVVIHHKLMSWGLRPFSIIDKSAYISRNCKLGVGCQVLPQSAICTEVEIGIQTIINTGATVDHECKLGKGVHICPGAHLAGLVTVEDYATIYTGATILPRVTVGEGAVIGAGAVVIKDVKPYTLVVGNPAREVKMIK</sequence>
<evidence type="ECO:0000256" key="2">
    <source>
        <dbReference type="PIRSR" id="PIRSR620019-2"/>
    </source>
</evidence>
<proteinExistence type="predicted"/>
<dbReference type="PANTHER" id="PTHR43300">
    <property type="entry name" value="ACETYLTRANSFERASE"/>
    <property type="match status" value="1"/>
</dbReference>
<dbReference type="GO" id="GO:0016746">
    <property type="term" value="F:acyltransferase activity"/>
    <property type="evidence" value="ECO:0007669"/>
    <property type="project" value="UniProtKB-KW"/>
</dbReference>
<dbReference type="InterPro" id="IPR011004">
    <property type="entry name" value="Trimer_LpxA-like_sf"/>
</dbReference>
<dbReference type="SUPFAM" id="SSF51161">
    <property type="entry name" value="Trimeric LpxA-like enzymes"/>
    <property type="match status" value="1"/>
</dbReference>
<organism evidence="3 4">
    <name type="scientific">Clostridium magnum DSM 2767</name>
    <dbReference type="NCBI Taxonomy" id="1121326"/>
    <lineage>
        <taxon>Bacteria</taxon>
        <taxon>Bacillati</taxon>
        <taxon>Bacillota</taxon>
        <taxon>Clostridia</taxon>
        <taxon>Eubacteriales</taxon>
        <taxon>Clostridiaceae</taxon>
        <taxon>Clostridium</taxon>
    </lineage>
</organism>
<dbReference type="InterPro" id="IPR020019">
    <property type="entry name" value="AcTrfase_PglD-like"/>
</dbReference>
<dbReference type="RefSeq" id="WP_066618093.1">
    <property type="nucleotide sequence ID" value="NZ_FQXL01000012.1"/>
</dbReference>
<evidence type="ECO:0000313" key="4">
    <source>
        <dbReference type="Proteomes" id="UP000076603"/>
    </source>
</evidence>
<reference evidence="3 4" key="1">
    <citation type="submission" date="2016-04" db="EMBL/GenBank/DDBJ databases">
        <title>Genome sequence of Clostridium magnum DSM 2767.</title>
        <authorList>
            <person name="Poehlein A."/>
            <person name="Uhlig R."/>
            <person name="Fischer R."/>
            <person name="Bahl H."/>
            <person name="Daniel R."/>
        </authorList>
    </citation>
    <scope>NUCLEOTIDE SEQUENCE [LARGE SCALE GENOMIC DNA]</scope>
    <source>
        <strain evidence="3 4">DSM 2767</strain>
    </source>
</reference>
<feature type="binding site" evidence="2">
    <location>
        <position position="151"/>
    </location>
    <ligand>
        <name>acetyl-CoA</name>
        <dbReference type="ChEBI" id="CHEBI:57288"/>
    </ligand>
</feature>
<comment type="caution">
    <text evidence="3">The sequence shown here is derived from an EMBL/GenBank/DDBJ whole genome shotgun (WGS) entry which is preliminary data.</text>
</comment>
<dbReference type="AlphaFoldDB" id="A0A162UAP3"/>
<dbReference type="Gene3D" id="2.160.10.10">
    <property type="entry name" value="Hexapeptide repeat proteins"/>
    <property type="match status" value="1"/>
</dbReference>
<dbReference type="PANTHER" id="PTHR43300:SF7">
    <property type="entry name" value="UDP-N-ACETYLBACILLOSAMINE N-ACETYLTRANSFERASE"/>
    <property type="match status" value="1"/>
</dbReference>
<dbReference type="EMBL" id="LWAE01000001">
    <property type="protein sequence ID" value="KZL93710.1"/>
    <property type="molecule type" value="Genomic_DNA"/>
</dbReference>
<protein>
    <submittedName>
        <fullName evidence="3">Putative acetyltransferase EpsM</fullName>
        <ecNumber evidence="3">2.3.1.-</ecNumber>
    </submittedName>
</protein>
<evidence type="ECO:0000313" key="3">
    <source>
        <dbReference type="EMBL" id="KZL93710.1"/>
    </source>
</evidence>
<dbReference type="NCBIfam" id="TIGR03570">
    <property type="entry name" value="NeuD_NnaD"/>
    <property type="match status" value="1"/>
</dbReference>
<dbReference type="EC" id="2.3.1.-" evidence="3"/>
<dbReference type="InterPro" id="IPR050179">
    <property type="entry name" value="Trans_hexapeptide_repeat"/>
</dbReference>
<name>A0A162UAP3_9CLOT</name>
<feature type="site" description="Increases basicity of active site His" evidence="1">
    <location>
        <position position="143"/>
    </location>
</feature>
<dbReference type="CDD" id="cd03360">
    <property type="entry name" value="LbH_AT_putative"/>
    <property type="match status" value="1"/>
</dbReference>
<gene>
    <name evidence="3" type="primary">epsM</name>
    <name evidence="3" type="ORF">CLMAG_07610</name>
</gene>
<feature type="binding site" evidence="2">
    <location>
        <position position="73"/>
    </location>
    <ligand>
        <name>substrate</name>
    </ligand>
</feature>
<keyword evidence="4" id="KW-1185">Reference proteome</keyword>
<keyword evidence="3" id="KW-0012">Acyltransferase</keyword>
<dbReference type="PATRIC" id="fig|1121326.3.peg.718"/>
<dbReference type="InterPro" id="IPR001451">
    <property type="entry name" value="Hexapep"/>
</dbReference>
<dbReference type="STRING" id="1121326.CLMAG_07610"/>
<keyword evidence="3" id="KW-0808">Transferase</keyword>
<dbReference type="OrthoDB" id="9801456at2"/>
<dbReference type="Pfam" id="PF00132">
    <property type="entry name" value="Hexapep"/>
    <property type="match status" value="1"/>
</dbReference>
<evidence type="ECO:0000256" key="1">
    <source>
        <dbReference type="PIRSR" id="PIRSR620019-1"/>
    </source>
</evidence>
<feature type="active site" description="Proton acceptor" evidence="1">
    <location>
        <position position="142"/>
    </location>
</feature>
<accession>A0A162UAP3</accession>
<dbReference type="Proteomes" id="UP000076603">
    <property type="component" value="Unassembled WGS sequence"/>
</dbReference>